<gene>
    <name evidence="11" type="ORF">C1I98_29160</name>
</gene>
<comment type="subcellular location">
    <subcellularLocation>
        <location evidence="1">Secreted</location>
    </subcellularLocation>
</comment>
<feature type="chain" id="PRO_5015963154" description="Subtilisin inhibitor domain-containing protein" evidence="9">
    <location>
        <begin position="31"/>
        <end position="165"/>
    </location>
</feature>
<protein>
    <recommendedName>
        <fullName evidence="10">Subtilisin inhibitor domain-containing protein</fullName>
    </recommendedName>
</protein>
<dbReference type="RefSeq" id="WP_111170617.1">
    <property type="nucleotide sequence ID" value="NZ_POUA01000304.1"/>
</dbReference>
<evidence type="ECO:0000256" key="7">
    <source>
        <dbReference type="ARBA" id="ARBA00023157"/>
    </source>
</evidence>
<organism evidence="11 12">
    <name type="scientific">Spongiactinospora gelatinilytica</name>
    <dbReference type="NCBI Taxonomy" id="2666298"/>
    <lineage>
        <taxon>Bacteria</taxon>
        <taxon>Bacillati</taxon>
        <taxon>Actinomycetota</taxon>
        <taxon>Actinomycetes</taxon>
        <taxon>Streptosporangiales</taxon>
        <taxon>Streptosporangiaceae</taxon>
        <taxon>Spongiactinospora</taxon>
    </lineage>
</organism>
<evidence type="ECO:0000256" key="5">
    <source>
        <dbReference type="ARBA" id="ARBA00022690"/>
    </source>
</evidence>
<dbReference type="AlphaFoldDB" id="A0A2W2FWX0"/>
<evidence type="ECO:0000256" key="4">
    <source>
        <dbReference type="ARBA" id="ARBA00022525"/>
    </source>
</evidence>
<comment type="caution">
    <text evidence="11">The sequence shown here is derived from an EMBL/GenBank/DDBJ whole genome shotgun (WGS) entry which is preliminary data.</text>
</comment>
<dbReference type="PRINTS" id="PR00294">
    <property type="entry name" value="SSBTLNINHBTR"/>
</dbReference>
<keyword evidence="12" id="KW-1185">Reference proteome</keyword>
<evidence type="ECO:0000256" key="1">
    <source>
        <dbReference type="ARBA" id="ARBA00004613"/>
    </source>
</evidence>
<evidence type="ECO:0000256" key="8">
    <source>
        <dbReference type="RuleBase" id="RU003471"/>
    </source>
</evidence>
<keyword evidence="5 8" id="KW-0646">Protease inhibitor</keyword>
<dbReference type="InterPro" id="IPR000691">
    <property type="entry name" value="Prot_inh_I16_SSI"/>
</dbReference>
<evidence type="ECO:0000313" key="12">
    <source>
        <dbReference type="Proteomes" id="UP000248544"/>
    </source>
</evidence>
<accession>A0A2W2FWX0</accession>
<dbReference type="Pfam" id="PF00720">
    <property type="entry name" value="SSI"/>
    <property type="match status" value="1"/>
</dbReference>
<evidence type="ECO:0000313" key="11">
    <source>
        <dbReference type="EMBL" id="PZG32935.1"/>
    </source>
</evidence>
<proteinExistence type="inferred from homology"/>
<keyword evidence="9" id="KW-0732">Signal</keyword>
<feature type="signal peptide" evidence="9">
    <location>
        <begin position="1"/>
        <end position="30"/>
    </location>
</feature>
<evidence type="ECO:0000256" key="6">
    <source>
        <dbReference type="ARBA" id="ARBA00022900"/>
    </source>
</evidence>
<evidence type="ECO:0000256" key="3">
    <source>
        <dbReference type="ARBA" id="ARBA00011738"/>
    </source>
</evidence>
<evidence type="ECO:0000259" key="10">
    <source>
        <dbReference type="Pfam" id="PF00720"/>
    </source>
</evidence>
<dbReference type="GO" id="GO:0005576">
    <property type="term" value="C:extracellular region"/>
    <property type="evidence" value="ECO:0007669"/>
    <property type="project" value="UniProtKB-SubCell"/>
</dbReference>
<feature type="domain" description="Subtilisin inhibitor" evidence="10">
    <location>
        <begin position="64"/>
        <end position="151"/>
    </location>
</feature>
<evidence type="ECO:0000256" key="2">
    <source>
        <dbReference type="ARBA" id="ARBA00010472"/>
    </source>
</evidence>
<dbReference type="InterPro" id="IPR036819">
    <property type="entry name" value="Subtilisin_inhibitor-like_sf"/>
</dbReference>
<comment type="similarity">
    <text evidence="2 8">Belongs to the protease inhibitor I16 (SSI) family.</text>
</comment>
<keyword evidence="4" id="KW-0964">Secreted</keyword>
<dbReference type="GO" id="GO:0004867">
    <property type="term" value="F:serine-type endopeptidase inhibitor activity"/>
    <property type="evidence" value="ECO:0007669"/>
    <property type="project" value="UniProtKB-KW"/>
</dbReference>
<dbReference type="Proteomes" id="UP000248544">
    <property type="component" value="Unassembled WGS sequence"/>
</dbReference>
<evidence type="ECO:0000256" key="9">
    <source>
        <dbReference type="SAM" id="SignalP"/>
    </source>
</evidence>
<sequence length="165" mass="18111">MRSLIRLAAMGPAVLLGAALAAAPATTANAATPADGHSSARYILPDDLDGPWPEPPIYSTGGRSLVLTINDGYSTSLYGRQVYLVCSPVQNSTHPYAWSACNQLARARGDVEEVRAFTPWFGCSRLYRPVTVTANGWWDGDYIRYQRTFDNTCSLRERTGSVFRF</sequence>
<keyword evidence="6 8" id="KW-0722">Serine protease inhibitor</keyword>
<dbReference type="SUPFAM" id="SSF55399">
    <property type="entry name" value="Subtilisin inhibitor"/>
    <property type="match status" value="1"/>
</dbReference>
<dbReference type="EMBL" id="POUA01000304">
    <property type="protein sequence ID" value="PZG32935.1"/>
    <property type="molecule type" value="Genomic_DNA"/>
</dbReference>
<dbReference type="InterPro" id="IPR023549">
    <property type="entry name" value="Subtilisin_inhibitor"/>
</dbReference>
<dbReference type="Gene3D" id="3.30.350.10">
    <property type="entry name" value="Subtilisin inhibitor-like"/>
    <property type="match status" value="1"/>
</dbReference>
<keyword evidence="7" id="KW-1015">Disulfide bond</keyword>
<name>A0A2W2FWX0_9ACTN</name>
<comment type="subunit">
    <text evidence="3">Homodimer.</text>
</comment>
<reference evidence="11 12" key="1">
    <citation type="submission" date="2018-01" db="EMBL/GenBank/DDBJ databases">
        <title>Draft genome sequence of Sphaerisporangium sp. 7K107.</title>
        <authorList>
            <person name="Sahin N."/>
            <person name="Saygin H."/>
            <person name="Ay H."/>
        </authorList>
    </citation>
    <scope>NUCLEOTIDE SEQUENCE [LARGE SCALE GENOMIC DNA]</scope>
    <source>
        <strain evidence="11 12">7K107</strain>
    </source>
</reference>